<organism evidence="1">
    <name type="scientific">marine sediment metagenome</name>
    <dbReference type="NCBI Taxonomy" id="412755"/>
    <lineage>
        <taxon>unclassified sequences</taxon>
        <taxon>metagenomes</taxon>
        <taxon>ecological metagenomes</taxon>
    </lineage>
</organism>
<name>A0A0F9A1B0_9ZZZZ</name>
<evidence type="ECO:0000313" key="1">
    <source>
        <dbReference type="EMBL" id="KKK91855.1"/>
    </source>
</evidence>
<gene>
    <name evidence="1" type="ORF">LCGC14_2708740</name>
</gene>
<proteinExistence type="predicted"/>
<sequence>AERFPVGQKMEYEDGRIFRFALVGGADLVIGNVVQGTDTTAENNLTPVAAAVGDSVIDVTMGNIAAIDYFKGGYIYVEVTPALGDCYKIGAHAAFAASSGQEVPLADGETVRTTITSTTRLSMVRNPWAGVILLTTTALSMPVGVAVSIGATTEWCWVQTRGPCAVLVASALGEAVSVCAKDDTAGSADVSGAFTEAPIGIAMQTGPGSEPSCSLVYLTID</sequence>
<dbReference type="EMBL" id="LAZR01048471">
    <property type="protein sequence ID" value="KKK91855.1"/>
    <property type="molecule type" value="Genomic_DNA"/>
</dbReference>
<accession>A0A0F9A1B0</accession>
<reference evidence="1" key="1">
    <citation type="journal article" date="2015" name="Nature">
        <title>Complex archaea that bridge the gap between prokaryotes and eukaryotes.</title>
        <authorList>
            <person name="Spang A."/>
            <person name="Saw J.H."/>
            <person name="Jorgensen S.L."/>
            <person name="Zaremba-Niedzwiedzka K."/>
            <person name="Martijn J."/>
            <person name="Lind A.E."/>
            <person name="van Eijk R."/>
            <person name="Schleper C."/>
            <person name="Guy L."/>
            <person name="Ettema T.J."/>
        </authorList>
    </citation>
    <scope>NUCLEOTIDE SEQUENCE</scope>
</reference>
<feature type="non-terminal residue" evidence="1">
    <location>
        <position position="1"/>
    </location>
</feature>
<dbReference type="AlphaFoldDB" id="A0A0F9A1B0"/>
<comment type="caution">
    <text evidence="1">The sequence shown here is derived from an EMBL/GenBank/DDBJ whole genome shotgun (WGS) entry which is preliminary data.</text>
</comment>
<protein>
    <submittedName>
        <fullName evidence="1">Uncharacterized protein</fullName>
    </submittedName>
</protein>